<sequence>MRMKWSITPDRAGTLQPREISVEISLRKREDERAEDNGSSEDGAKDWRINIQRKGQWKGLKDQKIY</sequence>
<organism evidence="1 2">
    <name type="scientific">Streblomastix strix</name>
    <dbReference type="NCBI Taxonomy" id="222440"/>
    <lineage>
        <taxon>Eukaryota</taxon>
        <taxon>Metamonada</taxon>
        <taxon>Preaxostyla</taxon>
        <taxon>Oxymonadida</taxon>
        <taxon>Streblomastigidae</taxon>
        <taxon>Streblomastix</taxon>
    </lineage>
</organism>
<reference evidence="1 2" key="1">
    <citation type="submission" date="2019-03" db="EMBL/GenBank/DDBJ databases">
        <title>Single cell metagenomics reveals metabolic interactions within the superorganism composed of flagellate Streblomastix strix and complex community of Bacteroidetes bacteria on its surface.</title>
        <authorList>
            <person name="Treitli S.C."/>
            <person name="Kolisko M."/>
            <person name="Husnik F."/>
            <person name="Keeling P."/>
            <person name="Hampl V."/>
        </authorList>
    </citation>
    <scope>NUCLEOTIDE SEQUENCE [LARGE SCALE GENOMIC DNA]</scope>
    <source>
        <strain evidence="1">ST1C</strain>
    </source>
</reference>
<evidence type="ECO:0000313" key="1">
    <source>
        <dbReference type="EMBL" id="KAA6388080.1"/>
    </source>
</evidence>
<name>A0A5J4W0D1_9EUKA</name>
<dbReference type="Proteomes" id="UP000324800">
    <property type="component" value="Unassembled WGS sequence"/>
</dbReference>
<dbReference type="AlphaFoldDB" id="A0A5J4W0D1"/>
<gene>
    <name evidence="1" type="ORF">EZS28_016396</name>
</gene>
<evidence type="ECO:0000313" key="2">
    <source>
        <dbReference type="Proteomes" id="UP000324800"/>
    </source>
</evidence>
<accession>A0A5J4W0D1</accession>
<dbReference type="EMBL" id="SNRW01004124">
    <property type="protein sequence ID" value="KAA6388080.1"/>
    <property type="molecule type" value="Genomic_DNA"/>
</dbReference>
<protein>
    <submittedName>
        <fullName evidence="1">Uncharacterized protein</fullName>
    </submittedName>
</protein>
<proteinExistence type="predicted"/>
<comment type="caution">
    <text evidence="1">The sequence shown here is derived from an EMBL/GenBank/DDBJ whole genome shotgun (WGS) entry which is preliminary data.</text>
</comment>